<name>A0A2N6SGA1_9BACL</name>
<dbReference type="SUPFAM" id="SSF46785">
    <property type="entry name" value="Winged helix' DNA-binding domain"/>
    <property type="match status" value="1"/>
</dbReference>
<comment type="caution">
    <text evidence="8">The sequence shown here is derived from an EMBL/GenBank/DDBJ whole genome shotgun (WGS) entry which is preliminary data.</text>
</comment>
<dbReference type="Gene3D" id="1.10.10.10">
    <property type="entry name" value="Winged helix-like DNA-binding domain superfamily/Winged helix DNA-binding domain"/>
    <property type="match status" value="1"/>
</dbReference>
<comment type="similarity">
    <text evidence="5">Belongs to the HrcA family.</text>
</comment>
<reference evidence="8 9" key="1">
    <citation type="submission" date="2017-09" db="EMBL/GenBank/DDBJ databases">
        <title>Bacterial strain isolated from the female urinary microbiota.</title>
        <authorList>
            <person name="Thomas-White K."/>
            <person name="Kumar N."/>
            <person name="Forster S."/>
            <person name="Putonti C."/>
            <person name="Lawley T."/>
            <person name="Wolfe A.J."/>
        </authorList>
    </citation>
    <scope>NUCLEOTIDE SEQUENCE [LARGE SCALE GENOMIC DNA]</scope>
    <source>
        <strain evidence="8 9">UMB0186</strain>
    </source>
</reference>
<protein>
    <recommendedName>
        <fullName evidence="5">Heat-inducible transcription repressor HrcA</fullName>
    </recommendedName>
</protein>
<dbReference type="InterPro" id="IPR029016">
    <property type="entry name" value="GAF-like_dom_sf"/>
</dbReference>
<dbReference type="NCBIfam" id="TIGR00331">
    <property type="entry name" value="hrcA"/>
    <property type="match status" value="1"/>
</dbReference>
<feature type="domain" description="Heat-inducible transcription repressor HrcA C-terminal" evidence="6">
    <location>
        <begin position="105"/>
        <end position="324"/>
    </location>
</feature>
<dbReference type="OrthoDB" id="9783139at2"/>
<dbReference type="InterPro" id="IPR036390">
    <property type="entry name" value="WH_DNA-bd_sf"/>
</dbReference>
<sequence>MNMLIDRQVLILQSIVENFITTNQPVGSKQLAQSIDFSSATIRNDMSKLEKEGLIKKTHISSGRVPSEKGYRYYVDYIKKDYELTSSESEKLKELMSDKYVSEDNYLEKNAIVLSDLTDCTAVILAPTKADRRINKVEVILLSSRSILVILVTNIGEVFQQNYKLDADFTAEDIAEVNKLLQTYFYDVDMATAHVIIHGELEKYLKTKVNNYDMIVVALNRLLQNKIKKTVALGGKYNLLKQPDIDNVEKLKEVVSLLEDDKIVELLDHNVEVTDSDTCIKIGKELELENIADLSLVSSKYNTSKGQGVIAVFGPKRMDYSKIMTLIGCVRDNLNNNLK</sequence>
<dbReference type="GO" id="GO:0003677">
    <property type="term" value="F:DNA binding"/>
    <property type="evidence" value="ECO:0007669"/>
    <property type="project" value="InterPro"/>
</dbReference>
<dbReference type="InterPro" id="IPR021153">
    <property type="entry name" value="HrcA_C"/>
</dbReference>
<dbReference type="EMBL" id="PNGT01000002">
    <property type="protein sequence ID" value="PMC52972.1"/>
    <property type="molecule type" value="Genomic_DNA"/>
</dbReference>
<dbReference type="PANTHER" id="PTHR34824">
    <property type="entry name" value="HEAT-INDUCIBLE TRANSCRIPTION REPRESSOR HRCA"/>
    <property type="match status" value="1"/>
</dbReference>
<dbReference type="Gene3D" id="3.30.450.40">
    <property type="match status" value="1"/>
</dbReference>
<keyword evidence="2 5" id="KW-0805">Transcription regulation</keyword>
<gene>
    <name evidence="5 8" type="primary">hrcA</name>
    <name evidence="8" type="ORF">CJ218_03065</name>
</gene>
<organism evidence="8 9">
    <name type="scientific">Gemella sanguinis</name>
    <dbReference type="NCBI Taxonomy" id="84135"/>
    <lineage>
        <taxon>Bacteria</taxon>
        <taxon>Bacillati</taxon>
        <taxon>Bacillota</taxon>
        <taxon>Bacilli</taxon>
        <taxon>Bacillales</taxon>
        <taxon>Gemellaceae</taxon>
        <taxon>Gemella</taxon>
    </lineage>
</organism>
<dbReference type="Pfam" id="PF01628">
    <property type="entry name" value="HrcA"/>
    <property type="match status" value="1"/>
</dbReference>
<dbReference type="Proteomes" id="UP000235670">
    <property type="component" value="Unassembled WGS sequence"/>
</dbReference>
<dbReference type="HAMAP" id="MF_00081">
    <property type="entry name" value="HrcA"/>
    <property type="match status" value="1"/>
</dbReference>
<evidence type="ECO:0000256" key="4">
    <source>
        <dbReference type="ARBA" id="ARBA00023163"/>
    </source>
</evidence>
<evidence type="ECO:0000256" key="1">
    <source>
        <dbReference type="ARBA" id="ARBA00022491"/>
    </source>
</evidence>
<dbReference type="InterPro" id="IPR036388">
    <property type="entry name" value="WH-like_DNA-bd_sf"/>
</dbReference>
<dbReference type="Gene3D" id="3.30.390.60">
    <property type="entry name" value="Heat-inducible transcription repressor hrca homolog, domain 3"/>
    <property type="match status" value="1"/>
</dbReference>
<keyword evidence="1 5" id="KW-0678">Repressor</keyword>
<dbReference type="GO" id="GO:0003700">
    <property type="term" value="F:DNA-binding transcription factor activity"/>
    <property type="evidence" value="ECO:0007669"/>
    <property type="project" value="InterPro"/>
</dbReference>
<dbReference type="Pfam" id="PF08220">
    <property type="entry name" value="HTH_DeoR"/>
    <property type="match status" value="1"/>
</dbReference>
<evidence type="ECO:0000313" key="8">
    <source>
        <dbReference type="EMBL" id="PMC52972.1"/>
    </source>
</evidence>
<dbReference type="InterPro" id="IPR001034">
    <property type="entry name" value="DeoR_HTH"/>
</dbReference>
<dbReference type="PANTHER" id="PTHR34824:SF1">
    <property type="entry name" value="HEAT-INDUCIBLE TRANSCRIPTION REPRESSOR HRCA"/>
    <property type="match status" value="1"/>
</dbReference>
<evidence type="ECO:0000259" key="6">
    <source>
        <dbReference type="Pfam" id="PF01628"/>
    </source>
</evidence>
<evidence type="ECO:0000313" key="9">
    <source>
        <dbReference type="Proteomes" id="UP000235670"/>
    </source>
</evidence>
<proteinExistence type="inferred from homology"/>
<evidence type="ECO:0000256" key="5">
    <source>
        <dbReference type="HAMAP-Rule" id="MF_00081"/>
    </source>
</evidence>
<comment type="function">
    <text evidence="5">Negative regulator of class I heat shock genes (grpE-dnaK-dnaJ and groELS operons). Prevents heat-shock induction of these operons.</text>
</comment>
<feature type="domain" description="HTH deoR-type" evidence="7">
    <location>
        <begin position="26"/>
        <end position="59"/>
    </location>
</feature>
<dbReference type="InterPro" id="IPR002571">
    <property type="entry name" value="HrcA"/>
</dbReference>
<accession>A0A2N6SGA1</accession>
<evidence type="ECO:0000259" key="7">
    <source>
        <dbReference type="Pfam" id="PF08220"/>
    </source>
</evidence>
<keyword evidence="3 5" id="KW-0346">Stress response</keyword>
<dbReference type="GO" id="GO:0045892">
    <property type="term" value="P:negative regulation of DNA-templated transcription"/>
    <property type="evidence" value="ECO:0007669"/>
    <property type="project" value="UniProtKB-UniRule"/>
</dbReference>
<evidence type="ECO:0000256" key="3">
    <source>
        <dbReference type="ARBA" id="ARBA00023016"/>
    </source>
</evidence>
<dbReference type="PIRSF" id="PIRSF005485">
    <property type="entry name" value="HrcA"/>
    <property type="match status" value="1"/>
</dbReference>
<evidence type="ECO:0000256" key="2">
    <source>
        <dbReference type="ARBA" id="ARBA00023015"/>
    </source>
</evidence>
<dbReference type="STRING" id="84135.GCA_001052115_00128"/>
<dbReference type="AlphaFoldDB" id="A0A2N6SGA1"/>
<dbReference type="SUPFAM" id="SSF55781">
    <property type="entry name" value="GAF domain-like"/>
    <property type="match status" value="1"/>
</dbReference>
<keyword evidence="4 5" id="KW-0804">Transcription</keyword>
<dbReference type="InterPro" id="IPR023120">
    <property type="entry name" value="WHTH_transcript_rep_HrcA_IDD"/>
</dbReference>